<dbReference type="EMBL" id="BART01037517">
    <property type="protein sequence ID" value="GAH08336.1"/>
    <property type="molecule type" value="Genomic_DNA"/>
</dbReference>
<comment type="caution">
    <text evidence="1">The sequence shown here is derived from an EMBL/GenBank/DDBJ whole genome shotgun (WGS) entry which is preliminary data.</text>
</comment>
<dbReference type="AlphaFoldDB" id="X1CJ04"/>
<organism evidence="1">
    <name type="scientific">marine sediment metagenome</name>
    <dbReference type="NCBI Taxonomy" id="412755"/>
    <lineage>
        <taxon>unclassified sequences</taxon>
        <taxon>metagenomes</taxon>
        <taxon>ecological metagenomes</taxon>
    </lineage>
</organism>
<reference evidence="1" key="1">
    <citation type="journal article" date="2014" name="Front. Microbiol.">
        <title>High frequency of phylogenetically diverse reductive dehalogenase-homologous genes in deep subseafloor sedimentary metagenomes.</title>
        <authorList>
            <person name="Kawai M."/>
            <person name="Futagami T."/>
            <person name="Toyoda A."/>
            <person name="Takaki Y."/>
            <person name="Nishi S."/>
            <person name="Hori S."/>
            <person name="Arai W."/>
            <person name="Tsubouchi T."/>
            <person name="Morono Y."/>
            <person name="Uchiyama I."/>
            <person name="Ito T."/>
            <person name="Fujiyama A."/>
            <person name="Inagaki F."/>
            <person name="Takami H."/>
        </authorList>
    </citation>
    <scope>NUCLEOTIDE SEQUENCE</scope>
    <source>
        <strain evidence="1">Expedition CK06-06</strain>
    </source>
</reference>
<accession>X1CJ04</accession>
<name>X1CJ04_9ZZZZ</name>
<proteinExistence type="predicted"/>
<protein>
    <submittedName>
        <fullName evidence="1">Uncharacterized protein</fullName>
    </submittedName>
</protein>
<sequence length="46" mass="4914">MKKGGILIISLRLSKKQSLNITSIFYSKPSTSNGARGVGLLYLTTG</sequence>
<evidence type="ECO:0000313" key="1">
    <source>
        <dbReference type="EMBL" id="GAH08336.1"/>
    </source>
</evidence>
<gene>
    <name evidence="1" type="ORF">S01H4_62730</name>
</gene>